<protein>
    <submittedName>
        <fullName evidence="1">Uncharacterized protein</fullName>
    </submittedName>
</protein>
<comment type="caution">
    <text evidence="1">The sequence shown here is derived from an EMBL/GenBank/DDBJ whole genome shotgun (WGS) entry which is preliminary data.</text>
</comment>
<evidence type="ECO:0000313" key="2">
    <source>
        <dbReference type="Proteomes" id="UP000619078"/>
    </source>
</evidence>
<reference evidence="1" key="1">
    <citation type="submission" date="2020-09" db="EMBL/GenBank/DDBJ databases">
        <title>Novel species of Mucilaginibacter isolated from a glacier on the Tibetan Plateau.</title>
        <authorList>
            <person name="Liu Q."/>
            <person name="Xin Y.-H."/>
        </authorList>
    </citation>
    <scope>NUCLEOTIDE SEQUENCE</scope>
    <source>
        <strain evidence="1">ZB1P21</strain>
    </source>
</reference>
<gene>
    <name evidence="1" type="ORF">IDJ76_20115</name>
</gene>
<name>A0A926P157_9SPHI</name>
<dbReference type="Proteomes" id="UP000619078">
    <property type="component" value="Unassembled WGS sequence"/>
</dbReference>
<proteinExistence type="predicted"/>
<dbReference type="RefSeq" id="WP_191166048.1">
    <property type="nucleotide sequence ID" value="NZ_JACWMX010000012.1"/>
</dbReference>
<evidence type="ECO:0000313" key="1">
    <source>
        <dbReference type="EMBL" id="MBD1395419.1"/>
    </source>
</evidence>
<dbReference type="EMBL" id="JACWMX010000012">
    <property type="protein sequence ID" value="MBD1395419.1"/>
    <property type="molecule type" value="Genomic_DNA"/>
</dbReference>
<keyword evidence="2" id="KW-1185">Reference proteome</keyword>
<accession>A0A926P157</accession>
<dbReference type="AlphaFoldDB" id="A0A926P157"/>
<sequence length="55" mass="6237">MEDKIFLLVKVTIKTTHSNINDAIQELQTETVLQVSSTPNVEVLQTKIIELITKK</sequence>
<organism evidence="1 2">
    <name type="scientific">Mucilaginibacter glaciei</name>
    <dbReference type="NCBI Taxonomy" id="2772109"/>
    <lineage>
        <taxon>Bacteria</taxon>
        <taxon>Pseudomonadati</taxon>
        <taxon>Bacteroidota</taxon>
        <taxon>Sphingobacteriia</taxon>
        <taxon>Sphingobacteriales</taxon>
        <taxon>Sphingobacteriaceae</taxon>
        <taxon>Mucilaginibacter</taxon>
    </lineage>
</organism>